<reference evidence="2 3" key="1">
    <citation type="submission" date="2011-01" db="EMBL/GenBank/DDBJ databases">
        <title>Complete sequence of Shewanella putrefaciens 200.</title>
        <authorList>
            <consortium name="US DOE Joint Genome Institute"/>
            <person name="Lucas S."/>
            <person name="Copeland A."/>
            <person name="Lapidus A."/>
            <person name="Cheng J.-F."/>
            <person name="Bruce D."/>
            <person name="Goodwin L."/>
            <person name="Pitluck S."/>
            <person name="Munk A.C."/>
            <person name="Detter J.C."/>
            <person name="Han C."/>
            <person name="Tapia R."/>
            <person name="Land M."/>
            <person name="Hauser L."/>
            <person name="Chang Y.-J."/>
            <person name="Jeffries C."/>
            <person name="Kyrpides N."/>
            <person name="Ivanova N."/>
            <person name="Mikhailova N."/>
            <person name="Kolker E."/>
            <person name="Lawrence C."/>
            <person name="McCue L.A."/>
            <person name="DiChristina T."/>
            <person name="Nealson K."/>
            <person name="Fredrickson J.K."/>
            <person name="Woyke T."/>
        </authorList>
    </citation>
    <scope>NUCLEOTIDE SEQUENCE [LARGE SCALE GENOMIC DNA]</scope>
    <source>
        <strain evidence="2 3">200</strain>
    </source>
</reference>
<dbReference type="InterPro" id="IPR000600">
    <property type="entry name" value="ROK"/>
</dbReference>
<dbReference type="CDD" id="cd24066">
    <property type="entry name" value="ASKHA_NBD_ROK_EcFRK-like"/>
    <property type="match status" value="1"/>
</dbReference>
<evidence type="ECO:0000313" key="3">
    <source>
        <dbReference type="Proteomes" id="UP000008209"/>
    </source>
</evidence>
<proteinExistence type="predicted"/>
<dbReference type="OrthoDB" id="9810372at2"/>
<dbReference type="KEGG" id="shp:Sput200_1381"/>
<dbReference type="GO" id="GO:0004396">
    <property type="term" value="F:hexokinase activity"/>
    <property type="evidence" value="ECO:0007669"/>
    <property type="project" value="TreeGrafter"/>
</dbReference>
<dbReference type="PANTHER" id="PTHR18964">
    <property type="entry name" value="ROK (REPRESSOR, ORF, KINASE) FAMILY"/>
    <property type="match status" value="1"/>
</dbReference>
<dbReference type="HOGENOM" id="CLU_036604_0_3_6"/>
<dbReference type="EMBL" id="CP002457">
    <property type="protein sequence ID" value="ADV53850.1"/>
    <property type="molecule type" value="Genomic_DNA"/>
</dbReference>
<keyword evidence="2" id="KW-0808">Transferase</keyword>
<evidence type="ECO:0000256" key="1">
    <source>
        <dbReference type="ARBA" id="ARBA00023277"/>
    </source>
</evidence>
<dbReference type="PROSITE" id="PS01125">
    <property type="entry name" value="ROK"/>
    <property type="match status" value="1"/>
</dbReference>
<sequence>MVRIGVDLGGTKIELVALSEEGNELFRKRITTPRDYQGTLRAIADLVYEAEATLGEKGTVGVGIPGVISPYSGLVKNANSTWINGHPLDVNLGELLEREVRVANDANCFAISEAIDGAAAGRSVVFGVIIGTGCGAGVAINGKVHAGGNGIGGEWGHNPLPWMTKDEFNTTRCFCGNPDCIETFISGTGFVRDYNAALIAVGDSGVLAKSGADIMALVDKGDIIAMAAFERYVDRLARALAHVINLLDPDAIVLGGGMSNVEAIYPRLPALLTRYVVGRECRTPVLQNLYGCSSGVRGAAWLWEK</sequence>
<dbReference type="InterPro" id="IPR043129">
    <property type="entry name" value="ATPase_NBD"/>
</dbReference>
<gene>
    <name evidence="2" type="ordered locus">Sput200_1381</name>
</gene>
<protein>
    <submittedName>
        <fullName evidence="2">D-hexose 6-phosphotransferase, HexA</fullName>
    </submittedName>
</protein>
<accession>E6XR93</accession>
<dbReference type="InterPro" id="IPR049874">
    <property type="entry name" value="ROK_cs"/>
</dbReference>
<dbReference type="Gene3D" id="3.30.420.40">
    <property type="match status" value="2"/>
</dbReference>
<dbReference type="Proteomes" id="UP000008209">
    <property type="component" value="Chromosome"/>
</dbReference>
<dbReference type="PANTHER" id="PTHR18964:SF174">
    <property type="entry name" value="D-ALLOSE KINASE-RELATED"/>
    <property type="match status" value="1"/>
</dbReference>
<dbReference type="NCBIfam" id="NF007108">
    <property type="entry name" value="PRK09557.1"/>
    <property type="match status" value="1"/>
</dbReference>
<keyword evidence="1" id="KW-0119">Carbohydrate metabolism</keyword>
<name>E6XR93_SHEP2</name>
<dbReference type="AlphaFoldDB" id="E6XR93"/>
<dbReference type="PATRIC" id="fig|399804.5.peg.1415"/>
<dbReference type="SUPFAM" id="SSF53067">
    <property type="entry name" value="Actin-like ATPase domain"/>
    <property type="match status" value="1"/>
</dbReference>
<dbReference type="Pfam" id="PF00480">
    <property type="entry name" value="ROK"/>
    <property type="match status" value="1"/>
</dbReference>
<evidence type="ECO:0000313" key="2">
    <source>
        <dbReference type="EMBL" id="ADV53850.1"/>
    </source>
</evidence>
<organism evidence="2 3">
    <name type="scientific">Shewanella putrefaciens (strain 200)</name>
    <dbReference type="NCBI Taxonomy" id="399804"/>
    <lineage>
        <taxon>Bacteria</taxon>
        <taxon>Pseudomonadati</taxon>
        <taxon>Pseudomonadota</taxon>
        <taxon>Gammaproteobacteria</taxon>
        <taxon>Alteromonadales</taxon>
        <taxon>Shewanellaceae</taxon>
        <taxon>Shewanella</taxon>
    </lineage>
</organism>